<dbReference type="PANTHER" id="PTHR34835:SF90">
    <property type="entry name" value="AMINOTRANSFERASE-LIKE PLANT MOBILE DOMAIN-CONTAINING PROTEIN"/>
    <property type="match status" value="1"/>
</dbReference>
<dbReference type="InterPro" id="IPR038765">
    <property type="entry name" value="Papain-like_cys_pep_sf"/>
</dbReference>
<evidence type="ECO:0008006" key="5">
    <source>
        <dbReference type="Google" id="ProtNLM"/>
    </source>
</evidence>
<keyword evidence="1" id="KW-0175">Coiled coil</keyword>
<reference evidence="3" key="1">
    <citation type="submission" date="2023-04" db="EMBL/GenBank/DDBJ databases">
        <authorList>
            <person name="Vijverberg K."/>
            <person name="Xiong W."/>
            <person name="Schranz E."/>
        </authorList>
    </citation>
    <scope>NUCLEOTIDE SEQUENCE</scope>
</reference>
<proteinExistence type="predicted"/>
<gene>
    <name evidence="3" type="ORF">LSALG_LOCUS17425</name>
</gene>
<protein>
    <recommendedName>
        <fullName evidence="5">Ubiquitin-like protease family profile domain-containing protein</fullName>
    </recommendedName>
</protein>
<evidence type="ECO:0000256" key="1">
    <source>
        <dbReference type="SAM" id="Coils"/>
    </source>
</evidence>
<dbReference type="EMBL" id="OX465079">
    <property type="protein sequence ID" value="CAI9277502.1"/>
    <property type="molecule type" value="Genomic_DNA"/>
</dbReference>
<evidence type="ECO:0000256" key="2">
    <source>
        <dbReference type="SAM" id="MobiDB-lite"/>
    </source>
</evidence>
<name>A0AA35YPC7_LACSI</name>
<organism evidence="3 4">
    <name type="scientific">Lactuca saligna</name>
    <name type="common">Willowleaf lettuce</name>
    <dbReference type="NCBI Taxonomy" id="75948"/>
    <lineage>
        <taxon>Eukaryota</taxon>
        <taxon>Viridiplantae</taxon>
        <taxon>Streptophyta</taxon>
        <taxon>Embryophyta</taxon>
        <taxon>Tracheophyta</taxon>
        <taxon>Spermatophyta</taxon>
        <taxon>Magnoliopsida</taxon>
        <taxon>eudicotyledons</taxon>
        <taxon>Gunneridae</taxon>
        <taxon>Pentapetalae</taxon>
        <taxon>asterids</taxon>
        <taxon>campanulids</taxon>
        <taxon>Asterales</taxon>
        <taxon>Asteraceae</taxon>
        <taxon>Cichorioideae</taxon>
        <taxon>Cichorieae</taxon>
        <taxon>Lactucinae</taxon>
        <taxon>Lactuca</taxon>
    </lineage>
</organism>
<keyword evidence="4" id="KW-1185">Reference proteome</keyword>
<dbReference type="Gene3D" id="3.40.395.10">
    <property type="entry name" value="Adenoviral Proteinase, Chain A"/>
    <property type="match status" value="1"/>
</dbReference>
<dbReference type="AlphaFoldDB" id="A0AA35YPC7"/>
<feature type="coiled-coil region" evidence="1">
    <location>
        <begin position="921"/>
        <end position="948"/>
    </location>
</feature>
<accession>A0AA35YPC7</accession>
<feature type="region of interest" description="Disordered" evidence="2">
    <location>
        <begin position="101"/>
        <end position="127"/>
    </location>
</feature>
<evidence type="ECO:0000313" key="4">
    <source>
        <dbReference type="Proteomes" id="UP001177003"/>
    </source>
</evidence>
<dbReference type="SUPFAM" id="SSF54001">
    <property type="entry name" value="Cysteine proteinases"/>
    <property type="match status" value="1"/>
</dbReference>
<dbReference type="PANTHER" id="PTHR34835">
    <property type="entry name" value="OS07G0283600 PROTEIN-RELATED"/>
    <property type="match status" value="1"/>
</dbReference>
<sequence length="970" mass="111824">MFVFKALLDAKVNRNRQSSHSKFMKKFTIASQRMVSRKKDYLNKNVVKVDCMVNSRDHPIEIDDDEVSEGKKFLSDEVKKENDESSIEIYSSNSMKKTIDISSSNSWKKKKSRNNVRQSDYSSMKKRKHGLFGRLNSKSSDSEDYVSDSDFEVRTITRSRKLVNKSVRKFSKTFVSEHEFSSDSDFEDGSSSSVKKVDKIADKKVKKKMELNCAKIKSLYSRVSLHSIYGVVNSLNHNQKECVRSLGFGSLIDMKTQSIPSKLCYFVVDSFDPLEMVIKTEVSNILVTREDVNRVLGLPMGVDQLNSVDLRGNEEWYEIWKDQFKKLLSLITPNDIVYKIIERCEADMVFVANFIILVCTCFGSCNKQGACNLKLLPYLSESYKLDKFDWCTYVLNCVKEEKLIWGRSDIKTFFNGPSVFLTLLYVDRIQCRQMLMNGGFGRPSATVESVDEVSRGSILEFHSEMKWCLVDMSKKVDKDFKKHGNLKIIEFYGLKVKELCSAYKAFRHSNYKCEYAFQSCGKSSSCDDKSNEIRYVGQSINNRVGVNKYGSANSFGKSGFIETKLPVDCEGGHKEKCVVEGIPSFNLGIEDDMYTPPKVNAGIDSYVSNNPVYVGISSASIKGNEPKSHDESEKVKMLENDMISSRPKRSQTLPPVLRSPFVVRSVEIDSNLTKEENIKSNWLFSLCGNPTDDLFHSINGQRGERYMFESLYPGEFLFSGTIDCFVEVLNYDERARNLDTPSCFFFKTAVLDPAYMHSEACKYDDVYENFKENVFHCLGESKERRNLKGIDLVFFPACVNSHYFVFVFYFKNRKAVILDNILYRSSEKPYPHLTQNLKYMFGRYLQDIKHFMAFLVMYEMEFVDQYMTWKTRGNSNDCGIFLMRHMETYKGGPLAQWRCGFKMESVEQILQLRNLRRRYSMKILLSEVNLMKNEVEQLLVDYQKLSANDRRLMYHEGIINIAARLAAFGP</sequence>
<dbReference type="Proteomes" id="UP001177003">
    <property type="component" value="Chromosome 3"/>
</dbReference>
<evidence type="ECO:0000313" key="3">
    <source>
        <dbReference type="EMBL" id="CAI9277502.1"/>
    </source>
</evidence>